<reference evidence="1" key="1">
    <citation type="submission" date="2014-09" db="EMBL/GenBank/DDBJ databases">
        <authorList>
            <person name="Magalhaes I.L.F."/>
            <person name="Oliveira U."/>
            <person name="Santos F.R."/>
            <person name="Vidigal T.H.D.A."/>
            <person name="Brescovit A.D."/>
            <person name="Santos A.J."/>
        </authorList>
    </citation>
    <scope>NUCLEOTIDE SEQUENCE</scope>
    <source>
        <tissue evidence="1">Shoot tissue taken approximately 20 cm above the soil surface</tissue>
    </source>
</reference>
<accession>A0A0A8Z710</accession>
<dbReference type="EMBL" id="GBRH01262711">
    <property type="protein sequence ID" value="JAD35184.1"/>
    <property type="molecule type" value="Transcribed_RNA"/>
</dbReference>
<proteinExistence type="predicted"/>
<dbReference type="AlphaFoldDB" id="A0A0A8Z710"/>
<reference evidence="1" key="2">
    <citation type="journal article" date="2015" name="Data Brief">
        <title>Shoot transcriptome of the giant reed, Arundo donax.</title>
        <authorList>
            <person name="Barrero R.A."/>
            <person name="Guerrero F.D."/>
            <person name="Moolhuijzen P."/>
            <person name="Goolsby J.A."/>
            <person name="Tidwell J."/>
            <person name="Bellgard S.E."/>
            <person name="Bellgard M.I."/>
        </authorList>
    </citation>
    <scope>NUCLEOTIDE SEQUENCE</scope>
    <source>
        <tissue evidence="1">Shoot tissue taken approximately 20 cm above the soil surface</tissue>
    </source>
</reference>
<evidence type="ECO:0000313" key="1">
    <source>
        <dbReference type="EMBL" id="JAD35184.1"/>
    </source>
</evidence>
<protein>
    <submittedName>
        <fullName evidence="1">Uncharacterized protein</fullName>
    </submittedName>
</protein>
<organism evidence="1">
    <name type="scientific">Arundo donax</name>
    <name type="common">Giant reed</name>
    <name type="synonym">Donax arundinaceus</name>
    <dbReference type="NCBI Taxonomy" id="35708"/>
    <lineage>
        <taxon>Eukaryota</taxon>
        <taxon>Viridiplantae</taxon>
        <taxon>Streptophyta</taxon>
        <taxon>Embryophyta</taxon>
        <taxon>Tracheophyta</taxon>
        <taxon>Spermatophyta</taxon>
        <taxon>Magnoliopsida</taxon>
        <taxon>Liliopsida</taxon>
        <taxon>Poales</taxon>
        <taxon>Poaceae</taxon>
        <taxon>PACMAD clade</taxon>
        <taxon>Arundinoideae</taxon>
        <taxon>Arundineae</taxon>
        <taxon>Arundo</taxon>
    </lineage>
</organism>
<sequence>MEDVVASQGYDHLKRSWPDVLVHVFERATKSRKI</sequence>
<name>A0A0A8Z710_ARUDO</name>